<organism evidence="1 2">
    <name type="scientific">Acrobeloides nanus</name>
    <dbReference type="NCBI Taxonomy" id="290746"/>
    <lineage>
        <taxon>Eukaryota</taxon>
        <taxon>Metazoa</taxon>
        <taxon>Ecdysozoa</taxon>
        <taxon>Nematoda</taxon>
        <taxon>Chromadorea</taxon>
        <taxon>Rhabditida</taxon>
        <taxon>Tylenchina</taxon>
        <taxon>Cephalobomorpha</taxon>
        <taxon>Cephaloboidea</taxon>
        <taxon>Cephalobidae</taxon>
        <taxon>Acrobeloides</taxon>
    </lineage>
</organism>
<evidence type="ECO:0000313" key="1">
    <source>
        <dbReference type="Proteomes" id="UP000887540"/>
    </source>
</evidence>
<dbReference type="AlphaFoldDB" id="A0A914ENG8"/>
<proteinExistence type="predicted"/>
<name>A0A914ENG8_9BILA</name>
<reference evidence="2" key="1">
    <citation type="submission" date="2022-11" db="UniProtKB">
        <authorList>
            <consortium name="WormBaseParasite"/>
        </authorList>
    </citation>
    <scope>IDENTIFICATION</scope>
</reference>
<protein>
    <submittedName>
        <fullName evidence="2">Uncharacterized protein</fullName>
    </submittedName>
</protein>
<dbReference type="WBParaSite" id="ACRNAN_scaffold9810.g25945.t1">
    <property type="protein sequence ID" value="ACRNAN_scaffold9810.g25945.t1"/>
    <property type="gene ID" value="ACRNAN_scaffold9810.g25945"/>
</dbReference>
<sequence length="89" mass="9943">MPPPTVPLQHVIYIPAPQYLKNRPVLVEINANRFDKSTEANIKLLVKVRVCSAHQRLSSLKTITEVSIIVTKEVAKLDVEALLNENIDG</sequence>
<keyword evidence="1" id="KW-1185">Reference proteome</keyword>
<accession>A0A914ENG8</accession>
<evidence type="ECO:0000313" key="2">
    <source>
        <dbReference type="WBParaSite" id="ACRNAN_scaffold9810.g25945.t1"/>
    </source>
</evidence>
<dbReference type="Proteomes" id="UP000887540">
    <property type="component" value="Unplaced"/>
</dbReference>